<dbReference type="InterPro" id="IPR036779">
    <property type="entry name" value="LysM_dom_sf"/>
</dbReference>
<feature type="region of interest" description="Disordered" evidence="2">
    <location>
        <begin position="1"/>
        <end position="30"/>
    </location>
</feature>
<dbReference type="PROSITE" id="PS51212">
    <property type="entry name" value="WSC"/>
    <property type="match status" value="1"/>
</dbReference>
<dbReference type="Gene3D" id="3.10.350.10">
    <property type="entry name" value="LysM domain"/>
    <property type="match status" value="1"/>
</dbReference>
<keyword evidence="5" id="KW-1185">Reference proteome</keyword>
<proteinExistence type="predicted"/>
<dbReference type="GeneID" id="54464514"/>
<dbReference type="EMBL" id="MU003701">
    <property type="protein sequence ID" value="KAF2809810.1"/>
    <property type="molecule type" value="Genomic_DNA"/>
</dbReference>
<keyword evidence="1" id="KW-0677">Repeat</keyword>
<feature type="region of interest" description="Disordered" evidence="2">
    <location>
        <begin position="157"/>
        <end position="178"/>
    </location>
</feature>
<dbReference type="SMART" id="SM00321">
    <property type="entry name" value="WSC"/>
    <property type="match status" value="1"/>
</dbReference>
<sequence length="319" mass="33688">MDTYAGRPILAPSGSTTRHAVRGQQPHGSPCTGGILPSPLSIPSSITDTAPFLDSSAIWLARAPAMKTSIVLSLVAIARHVASTRLPEYQWDPASAADCVEWENIDDDSQSCEGVRAYYGITPEEFHKWNPSVGLDCKPWWIHTSYCIVTQERLDNRPNTTTSSSTTATPTSSTSTLGPSPTAWIAMGCYVEDSKLPILEQNVSPAGGNVSLTVPNCKESCYRRAYGFAGVQAGNQCWCGTYVGGEWASNQTDCNTPCTGDKKTFCGGKGLVNVFQAQENQAPASTTGTGTVPATSTSTAVSIASASKTGGAVRNMAVF</sequence>
<evidence type="ECO:0000313" key="4">
    <source>
        <dbReference type="EMBL" id="KAF2809810.1"/>
    </source>
</evidence>
<name>A0A6A6YLY9_9PEZI</name>
<evidence type="ECO:0000256" key="1">
    <source>
        <dbReference type="ARBA" id="ARBA00022737"/>
    </source>
</evidence>
<dbReference type="PANTHER" id="PTHR45964">
    <property type="entry name" value="WSCD FAMILY MEMBER CG9164"/>
    <property type="match status" value="1"/>
</dbReference>
<dbReference type="RefSeq" id="XP_033576774.1">
    <property type="nucleotide sequence ID" value="XM_033723621.1"/>
</dbReference>
<protein>
    <recommendedName>
        <fullName evidence="3">WSC domain-containing protein</fullName>
    </recommendedName>
</protein>
<evidence type="ECO:0000313" key="5">
    <source>
        <dbReference type="Proteomes" id="UP000504636"/>
    </source>
</evidence>
<feature type="compositionally biased region" description="Low complexity" evidence="2">
    <location>
        <begin position="160"/>
        <end position="178"/>
    </location>
</feature>
<organism evidence="4">
    <name type="scientific">Mytilinidion resinicola</name>
    <dbReference type="NCBI Taxonomy" id="574789"/>
    <lineage>
        <taxon>Eukaryota</taxon>
        <taxon>Fungi</taxon>
        <taxon>Dikarya</taxon>
        <taxon>Ascomycota</taxon>
        <taxon>Pezizomycotina</taxon>
        <taxon>Dothideomycetes</taxon>
        <taxon>Pleosporomycetidae</taxon>
        <taxon>Mytilinidiales</taxon>
        <taxon>Mytilinidiaceae</taxon>
        <taxon>Mytilinidion</taxon>
    </lineage>
</organism>
<dbReference type="OrthoDB" id="2019572at2759"/>
<reference evidence="6" key="3">
    <citation type="submission" date="2025-04" db="UniProtKB">
        <authorList>
            <consortium name="RefSeq"/>
        </authorList>
    </citation>
    <scope>IDENTIFICATION</scope>
    <source>
        <strain evidence="6">CBS 304.34</strain>
    </source>
</reference>
<reference evidence="6" key="2">
    <citation type="submission" date="2020-04" db="EMBL/GenBank/DDBJ databases">
        <authorList>
            <consortium name="NCBI Genome Project"/>
        </authorList>
    </citation>
    <scope>NUCLEOTIDE SEQUENCE</scope>
    <source>
        <strain evidence="6">CBS 304.34</strain>
    </source>
</reference>
<reference evidence="4 6" key="1">
    <citation type="journal article" date="2020" name="Stud. Mycol.">
        <title>101 Dothideomycetes genomes: a test case for predicting lifestyles and emergence of pathogens.</title>
        <authorList>
            <person name="Haridas S."/>
            <person name="Albert R."/>
            <person name="Binder M."/>
            <person name="Bloem J."/>
            <person name="Labutti K."/>
            <person name="Salamov A."/>
            <person name="Andreopoulos B."/>
            <person name="Baker S."/>
            <person name="Barry K."/>
            <person name="Bills G."/>
            <person name="Bluhm B."/>
            <person name="Cannon C."/>
            <person name="Castanera R."/>
            <person name="Culley D."/>
            <person name="Daum C."/>
            <person name="Ezra D."/>
            <person name="Gonzalez J."/>
            <person name="Henrissat B."/>
            <person name="Kuo A."/>
            <person name="Liang C."/>
            <person name="Lipzen A."/>
            <person name="Lutzoni F."/>
            <person name="Magnuson J."/>
            <person name="Mondo S."/>
            <person name="Nolan M."/>
            <person name="Ohm R."/>
            <person name="Pangilinan J."/>
            <person name="Park H.-J."/>
            <person name="Ramirez L."/>
            <person name="Alfaro M."/>
            <person name="Sun H."/>
            <person name="Tritt A."/>
            <person name="Yoshinaga Y."/>
            <person name="Zwiers L.-H."/>
            <person name="Turgeon B."/>
            <person name="Goodwin S."/>
            <person name="Spatafora J."/>
            <person name="Crous P."/>
            <person name="Grigoriev I."/>
        </authorList>
    </citation>
    <scope>NUCLEOTIDE SEQUENCE</scope>
    <source>
        <strain evidence="4 6">CBS 304.34</strain>
    </source>
</reference>
<feature type="domain" description="WSC" evidence="3">
    <location>
        <begin position="183"/>
        <end position="278"/>
    </location>
</feature>
<dbReference type="AlphaFoldDB" id="A0A6A6YLY9"/>
<gene>
    <name evidence="4 6" type="ORF">BDZ99DRAFT_499086</name>
</gene>
<evidence type="ECO:0000256" key="2">
    <source>
        <dbReference type="SAM" id="MobiDB-lite"/>
    </source>
</evidence>
<accession>A0A6A6YLY9</accession>
<dbReference type="InterPro" id="IPR051589">
    <property type="entry name" value="Sialate-O-sulfotransferase"/>
</dbReference>
<dbReference type="PANTHER" id="PTHR45964:SF5">
    <property type="entry name" value="WSCD FAMILY MEMBER CG9164"/>
    <property type="match status" value="1"/>
</dbReference>
<evidence type="ECO:0000313" key="6">
    <source>
        <dbReference type="RefSeq" id="XP_033576774.1"/>
    </source>
</evidence>
<dbReference type="InterPro" id="IPR002889">
    <property type="entry name" value="WSC_carb-bd"/>
</dbReference>
<evidence type="ECO:0000259" key="3">
    <source>
        <dbReference type="PROSITE" id="PS51212"/>
    </source>
</evidence>
<dbReference type="Pfam" id="PF01822">
    <property type="entry name" value="WSC"/>
    <property type="match status" value="1"/>
</dbReference>
<dbReference type="Proteomes" id="UP000504636">
    <property type="component" value="Unplaced"/>
</dbReference>